<keyword evidence="1 5" id="KW-0732">Signal</keyword>
<feature type="region of interest" description="Disordered" evidence="6">
    <location>
        <begin position="545"/>
        <end position="570"/>
    </location>
</feature>
<feature type="compositionally biased region" description="Polar residues" evidence="6">
    <location>
        <begin position="555"/>
        <end position="570"/>
    </location>
</feature>
<dbReference type="PROSITE" id="PS00928">
    <property type="entry name" value="TREHALASE_2"/>
    <property type="match status" value="1"/>
</dbReference>
<organism evidence="7 8">
    <name type="scientific">Citrobacter youngae</name>
    <dbReference type="NCBI Taxonomy" id="133448"/>
    <lineage>
        <taxon>Bacteria</taxon>
        <taxon>Pseudomonadati</taxon>
        <taxon>Pseudomonadota</taxon>
        <taxon>Gammaproteobacteria</taxon>
        <taxon>Enterobacterales</taxon>
        <taxon>Enterobacteriaceae</taxon>
        <taxon>Citrobacter</taxon>
        <taxon>Citrobacter freundii complex</taxon>
    </lineage>
</organism>
<evidence type="ECO:0000256" key="3">
    <source>
        <dbReference type="ARBA" id="ARBA00022801"/>
    </source>
</evidence>
<dbReference type="PRINTS" id="PR00744">
    <property type="entry name" value="GLHYDRLASE37"/>
</dbReference>
<dbReference type="PANTHER" id="PTHR23403">
    <property type="entry name" value="TREHALASE"/>
    <property type="match status" value="1"/>
</dbReference>
<feature type="active site" description="Proton donor/acceptor" evidence="5">
    <location>
        <position position="317"/>
    </location>
</feature>
<evidence type="ECO:0000256" key="1">
    <source>
        <dbReference type="ARBA" id="ARBA00022729"/>
    </source>
</evidence>
<comment type="subcellular location">
    <subcellularLocation>
        <location evidence="5">Periplasm</location>
    </subcellularLocation>
</comment>
<comment type="subunit">
    <text evidence="5">Monomer.</text>
</comment>
<dbReference type="EMBL" id="CAHPRB010000004">
    <property type="protein sequence ID" value="CAB5547635.1"/>
    <property type="molecule type" value="Genomic_DNA"/>
</dbReference>
<dbReference type="Proteomes" id="UP000835792">
    <property type="component" value="Unassembled WGS sequence"/>
</dbReference>
<dbReference type="InterPro" id="IPR001661">
    <property type="entry name" value="Glyco_hydro_37"/>
</dbReference>
<dbReference type="RefSeq" id="WP_048211437.1">
    <property type="nucleotide sequence ID" value="NZ_CAHPRB010000004.1"/>
</dbReference>
<dbReference type="NCBIfam" id="NF009774">
    <property type="entry name" value="PRK13271.1"/>
    <property type="match status" value="1"/>
</dbReference>
<feature type="chain" id="PRO_5044921124" description="Periplasmic trehalase" evidence="5">
    <location>
        <begin position="35"/>
        <end position="570"/>
    </location>
</feature>
<accession>A0ABM8MFR5</accession>
<dbReference type="InterPro" id="IPR012341">
    <property type="entry name" value="6hp_glycosidase-like_sf"/>
</dbReference>
<dbReference type="PROSITE" id="PS00927">
    <property type="entry name" value="TREHALASE_1"/>
    <property type="match status" value="1"/>
</dbReference>
<comment type="catalytic activity">
    <reaction evidence="5">
        <text>alpha,alpha-trehalose + H2O = alpha-D-glucose + beta-D-glucose</text>
        <dbReference type="Rhea" id="RHEA:32675"/>
        <dbReference type="ChEBI" id="CHEBI:15377"/>
        <dbReference type="ChEBI" id="CHEBI:15903"/>
        <dbReference type="ChEBI" id="CHEBI:16551"/>
        <dbReference type="ChEBI" id="CHEBI:17925"/>
        <dbReference type="EC" id="3.2.1.28"/>
    </reaction>
</comment>
<comment type="caution">
    <text evidence="7">The sequence shown here is derived from an EMBL/GenBank/DDBJ whole genome shotgun (WGS) entry which is preliminary data.</text>
</comment>
<evidence type="ECO:0000313" key="8">
    <source>
        <dbReference type="Proteomes" id="UP000835792"/>
    </source>
</evidence>
<feature type="active site" description="Proton donor/acceptor" evidence="5">
    <location>
        <position position="501"/>
    </location>
</feature>
<dbReference type="GeneID" id="83646848"/>
<keyword evidence="2 5" id="KW-0574">Periplasm</keyword>
<sequence length="570" mass="63523" precursor="true">MITPAIRHPGLLSVAIKLTLASTFFALASFTANAEDSPVATPSPPDILLGPLFNDVQTAKLFPDQKTFADAVPNSDPLMILADYRMQKNQSGFDLRHFVEVNFTLPKEGEKYVPPAGQSLREHIDGLWPVLTRSTTDVEKWDSLLPLPEPYVVPGGRFREIYYWDSYFTMLGLAESNRWDKVSDMVANFAYEIDSWGHIPNGNRSYYLSRSQPPFFAFMVELLAQHDGNDALKKYLPQMQKEYSYWMEGGETLQPGQQHKRVVKLADGTLLNRYWDDRDTPRPESWVEDIATAKSNPNRPATEIYRDLRSAAASGWDFSSRWMDNPNQLSTLRTTSIVPVDLNALLYKMEKMIALASKAAGDDAKAAQYEGFANARQKGIETWLWNDKEGWYADYDLKSHKVRNQLTAAALFPLFVNAAAKDRAGKVAAATQAHLLQPGGLATTSVKSGQQWDAPNGWAPLQWVAASGLQNYGQNDVAMDVTWRFLTNVQHTYDREKKLVEKYDVSSTGTGGGGGEYPLQDGFGWTNGVTLKMLDLICAKDKPCDSVPATRPAPASNTPSEAKKQTQPTS</sequence>
<keyword evidence="4 5" id="KW-0326">Glycosidase</keyword>
<name>A0ABM8MFR5_9ENTR</name>
<dbReference type="NCBIfam" id="NF009773">
    <property type="entry name" value="PRK13270.1"/>
    <property type="match status" value="1"/>
</dbReference>
<comment type="function">
    <text evidence="5">Provides the cells with the ability to utilize trehalose at high osmolarity by splitting it into glucose molecules that can subsequently be taken up by the phosphotransferase-mediated uptake system.</text>
</comment>
<feature type="binding site" evidence="5">
    <location>
        <position position="201"/>
    </location>
    <ligand>
        <name>substrate</name>
    </ligand>
</feature>
<dbReference type="InterPro" id="IPR008928">
    <property type="entry name" value="6-hairpin_glycosidase_sf"/>
</dbReference>
<feature type="binding site" evidence="5">
    <location>
        <position position="516"/>
    </location>
    <ligand>
        <name>substrate</name>
    </ligand>
</feature>
<keyword evidence="8" id="KW-1185">Reference proteome</keyword>
<proteinExistence type="inferred from homology"/>
<feature type="binding site" evidence="5">
    <location>
        <begin position="210"/>
        <end position="212"/>
    </location>
    <ligand>
        <name>substrate</name>
    </ligand>
</feature>
<evidence type="ECO:0000256" key="2">
    <source>
        <dbReference type="ARBA" id="ARBA00022764"/>
    </source>
</evidence>
<dbReference type="SUPFAM" id="SSF48208">
    <property type="entry name" value="Six-hairpin glycosidases"/>
    <property type="match status" value="1"/>
</dbReference>
<reference evidence="7" key="1">
    <citation type="submission" date="2020-05" db="EMBL/GenBank/DDBJ databases">
        <authorList>
            <person name="Delgado-Blas J."/>
        </authorList>
    </citation>
    <scope>NUCLEOTIDE SEQUENCE</scope>
    <source>
        <strain evidence="7">BB1468</strain>
    </source>
</reference>
<protein>
    <recommendedName>
        <fullName evidence="5">Periplasmic trehalase</fullName>
        <ecNumber evidence="5">3.2.1.28</ecNumber>
    </recommendedName>
    <alternativeName>
        <fullName evidence="5">Alpha,alpha-trehalase</fullName>
    </alternativeName>
    <alternativeName>
        <fullName evidence="5">Alpha,alpha-trehalose glucohydrolase</fullName>
    </alternativeName>
</protein>
<dbReference type="GO" id="GO:0004555">
    <property type="term" value="F:alpha,alpha-trehalase activity"/>
    <property type="evidence" value="ECO:0007669"/>
    <property type="project" value="UniProtKB-EC"/>
</dbReference>
<dbReference type="Gene3D" id="1.50.10.10">
    <property type="match status" value="1"/>
</dbReference>
<feature type="binding site" evidence="5">
    <location>
        <begin position="282"/>
        <end position="284"/>
    </location>
    <ligand>
        <name>substrate</name>
    </ligand>
</feature>
<evidence type="ECO:0000256" key="5">
    <source>
        <dbReference type="HAMAP-Rule" id="MF_01060"/>
    </source>
</evidence>
<keyword evidence="3 5" id="KW-0378">Hydrolase</keyword>
<feature type="binding site" evidence="5">
    <location>
        <position position="157"/>
    </location>
    <ligand>
        <name>substrate</name>
    </ligand>
</feature>
<dbReference type="EC" id="3.2.1.28" evidence="5"/>
<feature type="binding site" evidence="5">
    <location>
        <begin position="164"/>
        <end position="165"/>
    </location>
    <ligand>
        <name>substrate</name>
    </ligand>
</feature>
<evidence type="ECO:0000313" key="7">
    <source>
        <dbReference type="EMBL" id="CAB5547635.1"/>
    </source>
</evidence>
<comment type="similarity">
    <text evidence="5">Belongs to the glycosyl hydrolase 37 family.</text>
</comment>
<feature type="signal peptide" evidence="5">
    <location>
        <begin position="1"/>
        <end position="34"/>
    </location>
</feature>
<dbReference type="InterPro" id="IPR023720">
    <property type="entry name" value="Trehalase_periplasmic"/>
</dbReference>
<evidence type="ECO:0000256" key="4">
    <source>
        <dbReference type="ARBA" id="ARBA00023295"/>
    </source>
</evidence>
<evidence type="ECO:0000256" key="6">
    <source>
        <dbReference type="SAM" id="MobiDB-lite"/>
    </source>
</evidence>
<dbReference type="InterPro" id="IPR018232">
    <property type="entry name" value="Glyco_hydro_37_CS"/>
</dbReference>
<gene>
    <name evidence="7" type="primary">treA_1</name>
    <name evidence="5" type="synonym">treA</name>
    <name evidence="7" type="ORF">GHA_01262</name>
</gene>
<dbReference type="PANTHER" id="PTHR23403:SF1">
    <property type="entry name" value="TREHALASE"/>
    <property type="match status" value="1"/>
</dbReference>
<feature type="binding site" evidence="5">
    <location>
        <position position="315"/>
    </location>
    <ligand>
        <name>substrate</name>
    </ligand>
</feature>
<dbReference type="Pfam" id="PF01204">
    <property type="entry name" value="Trehalase"/>
    <property type="match status" value="1"/>
</dbReference>
<dbReference type="HAMAP" id="MF_01060">
    <property type="entry name" value="Peripl_trehalase"/>
    <property type="match status" value="1"/>
</dbReference>